<protein>
    <recommendedName>
        <fullName evidence="6">Acyl-CoA synthetase</fullName>
    </recommendedName>
</protein>
<organism evidence="8 9">
    <name type="scientific">Longispora fulva</name>
    <dbReference type="NCBI Taxonomy" id="619741"/>
    <lineage>
        <taxon>Bacteria</taxon>
        <taxon>Bacillati</taxon>
        <taxon>Actinomycetota</taxon>
        <taxon>Actinomycetes</taxon>
        <taxon>Micromonosporales</taxon>
        <taxon>Micromonosporaceae</taxon>
        <taxon>Longispora</taxon>
    </lineage>
</organism>
<reference evidence="8" key="1">
    <citation type="submission" date="2020-11" db="EMBL/GenBank/DDBJ databases">
        <title>Sequencing the genomes of 1000 actinobacteria strains.</title>
        <authorList>
            <person name="Klenk H.-P."/>
        </authorList>
    </citation>
    <scope>NUCLEOTIDE SEQUENCE</scope>
    <source>
        <strain evidence="8">DSM 45356</strain>
    </source>
</reference>
<evidence type="ECO:0000256" key="3">
    <source>
        <dbReference type="ARBA" id="ARBA00022832"/>
    </source>
</evidence>
<keyword evidence="9" id="KW-1185">Reference proteome</keyword>
<dbReference type="PANTHER" id="PTHR43272:SF32">
    <property type="entry name" value="AMP-DEPENDENT SYNTHETASE_LIGASE DOMAIN-CONTAINING PROTEIN"/>
    <property type="match status" value="1"/>
</dbReference>
<evidence type="ECO:0000256" key="6">
    <source>
        <dbReference type="ARBA" id="ARBA00032875"/>
    </source>
</evidence>
<keyword evidence="4" id="KW-0443">Lipid metabolism</keyword>
<evidence type="ECO:0000256" key="1">
    <source>
        <dbReference type="ARBA" id="ARBA00006432"/>
    </source>
</evidence>
<dbReference type="InterPro" id="IPR020845">
    <property type="entry name" value="AMP-binding_CS"/>
</dbReference>
<evidence type="ECO:0000256" key="5">
    <source>
        <dbReference type="ARBA" id="ARBA00024484"/>
    </source>
</evidence>
<dbReference type="PROSITE" id="PS00455">
    <property type="entry name" value="AMP_BINDING"/>
    <property type="match status" value="1"/>
</dbReference>
<gene>
    <name evidence="8" type="ORF">IW245_007200</name>
</gene>
<evidence type="ECO:0000313" key="9">
    <source>
        <dbReference type="Proteomes" id="UP000622552"/>
    </source>
</evidence>
<dbReference type="AlphaFoldDB" id="A0A8J7KP68"/>
<dbReference type="SUPFAM" id="SSF56801">
    <property type="entry name" value="Acetyl-CoA synthetase-like"/>
    <property type="match status" value="1"/>
</dbReference>
<dbReference type="CDD" id="cd05907">
    <property type="entry name" value="VL_LC_FACS_like"/>
    <property type="match status" value="1"/>
</dbReference>
<comment type="catalytic activity">
    <reaction evidence="5">
        <text>a long-chain fatty acid + ATP + CoA = a long-chain fatty acyl-CoA + AMP + diphosphate</text>
        <dbReference type="Rhea" id="RHEA:15421"/>
        <dbReference type="ChEBI" id="CHEBI:30616"/>
        <dbReference type="ChEBI" id="CHEBI:33019"/>
        <dbReference type="ChEBI" id="CHEBI:57287"/>
        <dbReference type="ChEBI" id="CHEBI:57560"/>
        <dbReference type="ChEBI" id="CHEBI:83139"/>
        <dbReference type="ChEBI" id="CHEBI:456215"/>
        <dbReference type="EC" id="6.2.1.3"/>
    </reaction>
    <physiologicalReaction direction="left-to-right" evidence="5">
        <dbReference type="Rhea" id="RHEA:15422"/>
    </physiologicalReaction>
</comment>
<dbReference type="InterPro" id="IPR045851">
    <property type="entry name" value="AMP-bd_C_sf"/>
</dbReference>
<dbReference type="EMBL" id="JADOUF010000001">
    <property type="protein sequence ID" value="MBG6141006.1"/>
    <property type="molecule type" value="Genomic_DNA"/>
</dbReference>
<dbReference type="InterPro" id="IPR042099">
    <property type="entry name" value="ANL_N_sf"/>
</dbReference>
<evidence type="ECO:0000313" key="8">
    <source>
        <dbReference type="EMBL" id="MBG6141006.1"/>
    </source>
</evidence>
<dbReference type="Proteomes" id="UP000622552">
    <property type="component" value="Unassembled WGS sequence"/>
</dbReference>
<dbReference type="GO" id="GO:0016020">
    <property type="term" value="C:membrane"/>
    <property type="evidence" value="ECO:0007669"/>
    <property type="project" value="TreeGrafter"/>
</dbReference>
<keyword evidence="3" id="KW-0276">Fatty acid metabolism</keyword>
<comment type="similarity">
    <text evidence="1">Belongs to the ATP-dependent AMP-binding enzyme family.</text>
</comment>
<comment type="caution">
    <text evidence="8">The sequence shown here is derived from an EMBL/GenBank/DDBJ whole genome shotgun (WGS) entry which is preliminary data.</text>
</comment>
<evidence type="ECO:0000259" key="7">
    <source>
        <dbReference type="Pfam" id="PF00501"/>
    </source>
</evidence>
<dbReference type="Gene3D" id="3.40.50.12780">
    <property type="entry name" value="N-terminal domain of ligase-like"/>
    <property type="match status" value="1"/>
</dbReference>
<proteinExistence type="inferred from homology"/>
<name>A0A8J7KP68_9ACTN</name>
<sequence length="589" mass="63107">MREFSVPAAVTVPDDLTLTDKIWSNAQDHGDVVQFRRPGPDGWADVTCREFRDEVAALAAGMIAAGISGGDRVGLMSKTRYEWGVIDYAIWAAGAVTVPIYETSSAEQVEWILADSGAVACFVEHDEHAALIPELPALKNVWKIDAGALAELTPAEPDLAAVEARRGATQAADVATIIYTSGTTGRPKGCVLTHRNLYSNAENALFNYGEVLGDGGATLLFLPLAHSLARMIQLAFVHGRITIGHTADVKNLLDDLKSFHPTIILSVPRVFEKVYNGAKQKAHAAGKGKIFDRAADVAVRWSTAQDTGGPGLGLNLQHKVFDKLVYSKLRVALGGMCNWAVSGGAPLGDRLNHFFRGIGVTVLEGYGLTETSPVTNINEPGLQRIGSVGRPIPGTTISIADDGEILVKGPQVMKGYWNNPAATAEVIDSDGWFHSGDIGELDDSGFLFITGRKKELIVTAGGKNVAPAVLEDRVRAHPLISQCVVIGDQQPFIAALVAIDEEAFPRWLEANGRTGTIAELRADEALRAEVQTAVDDANKAVSHAEAIKVFRILPRDFTEATGELTPSMKVKRNVVCKEYADEIAAIYGS</sequence>
<feature type="domain" description="AMP-dependent synthetase/ligase" evidence="7">
    <location>
        <begin position="25"/>
        <end position="417"/>
    </location>
</feature>
<dbReference type="RefSeq" id="WP_197007488.1">
    <property type="nucleotide sequence ID" value="NZ_BONS01000019.1"/>
</dbReference>
<dbReference type="InterPro" id="IPR000873">
    <property type="entry name" value="AMP-dep_synth/lig_dom"/>
</dbReference>
<evidence type="ECO:0000256" key="2">
    <source>
        <dbReference type="ARBA" id="ARBA00022598"/>
    </source>
</evidence>
<dbReference type="Gene3D" id="3.30.300.30">
    <property type="match status" value="1"/>
</dbReference>
<dbReference type="GO" id="GO:0004467">
    <property type="term" value="F:long-chain fatty acid-CoA ligase activity"/>
    <property type="evidence" value="ECO:0007669"/>
    <property type="project" value="UniProtKB-EC"/>
</dbReference>
<dbReference type="Pfam" id="PF00501">
    <property type="entry name" value="AMP-binding"/>
    <property type="match status" value="1"/>
</dbReference>
<dbReference type="PANTHER" id="PTHR43272">
    <property type="entry name" value="LONG-CHAIN-FATTY-ACID--COA LIGASE"/>
    <property type="match status" value="1"/>
</dbReference>
<evidence type="ECO:0000256" key="4">
    <source>
        <dbReference type="ARBA" id="ARBA00023098"/>
    </source>
</evidence>
<dbReference type="Pfam" id="PF23562">
    <property type="entry name" value="AMP-binding_C_3"/>
    <property type="match status" value="1"/>
</dbReference>
<keyword evidence="2 8" id="KW-0436">Ligase</keyword>
<accession>A0A8J7KP68</accession>